<dbReference type="EMBL" id="JAKELL010000005">
    <property type="protein sequence ID" value="KAH8998462.1"/>
    <property type="molecule type" value="Genomic_DNA"/>
</dbReference>
<evidence type="ECO:0000256" key="1">
    <source>
        <dbReference type="SAM" id="MobiDB-lite"/>
    </source>
</evidence>
<dbReference type="AlphaFoldDB" id="A0AAD4QBJ8"/>
<keyword evidence="2" id="KW-0472">Membrane</keyword>
<comment type="caution">
    <text evidence="3">The sequence shown here is derived from an EMBL/GenBank/DDBJ whole genome shotgun (WGS) entry which is preliminary data.</text>
</comment>
<proteinExistence type="predicted"/>
<protein>
    <submittedName>
        <fullName evidence="3">Uncharacterized protein</fullName>
    </submittedName>
</protein>
<evidence type="ECO:0000256" key="2">
    <source>
        <dbReference type="SAM" id="Phobius"/>
    </source>
</evidence>
<name>A0AAD4QBJ8_9AGAM</name>
<keyword evidence="2" id="KW-0812">Transmembrane</keyword>
<feature type="compositionally biased region" description="Low complexity" evidence="1">
    <location>
        <begin position="1"/>
        <end position="15"/>
    </location>
</feature>
<dbReference type="Proteomes" id="UP001201163">
    <property type="component" value="Unassembled WGS sequence"/>
</dbReference>
<keyword evidence="2" id="KW-1133">Transmembrane helix</keyword>
<gene>
    <name evidence="3" type="ORF">EDB92DRAFT_1932912</name>
</gene>
<feature type="compositionally biased region" description="Pro residues" evidence="1">
    <location>
        <begin position="147"/>
        <end position="163"/>
    </location>
</feature>
<sequence>MASTDAAVASSSTTTLTEESGPQAGPLPSKRGEIGFIEGVHTQPLAPAQPVDQDTLPARHPADRLPLPSSSGLPNDAPLPPRTLSIPSDSSSMNIVDKRSFRWHKKLPKFMGIHFMTLLLICVQTFLFAGTIVGWVFAARALGGTPLSPPSDPDGGQNPPPTPADHSSNIFVHVAFARRIFRLRAERYAFKHPGEVLPNATIPMAPWSRPPLPTYAAALAASGVGTGDVEDAEIARAPPPAYGKTRGSTLVLAGFLRNSLLVQAREHEEDRSESRMIIGMRDGRSADPRIWNEELTRVALPGRTGVNEDDSRMVSL</sequence>
<feature type="transmembrane region" description="Helical" evidence="2">
    <location>
        <begin position="115"/>
        <end position="138"/>
    </location>
</feature>
<feature type="region of interest" description="Disordered" evidence="1">
    <location>
        <begin position="1"/>
        <end position="86"/>
    </location>
</feature>
<organism evidence="3 4">
    <name type="scientific">Lactarius akahatsu</name>
    <dbReference type="NCBI Taxonomy" id="416441"/>
    <lineage>
        <taxon>Eukaryota</taxon>
        <taxon>Fungi</taxon>
        <taxon>Dikarya</taxon>
        <taxon>Basidiomycota</taxon>
        <taxon>Agaricomycotina</taxon>
        <taxon>Agaricomycetes</taxon>
        <taxon>Russulales</taxon>
        <taxon>Russulaceae</taxon>
        <taxon>Lactarius</taxon>
    </lineage>
</organism>
<keyword evidence="4" id="KW-1185">Reference proteome</keyword>
<feature type="region of interest" description="Disordered" evidence="1">
    <location>
        <begin position="147"/>
        <end position="167"/>
    </location>
</feature>
<evidence type="ECO:0000313" key="3">
    <source>
        <dbReference type="EMBL" id="KAH8998462.1"/>
    </source>
</evidence>
<accession>A0AAD4QBJ8</accession>
<evidence type="ECO:0000313" key="4">
    <source>
        <dbReference type="Proteomes" id="UP001201163"/>
    </source>
</evidence>
<reference evidence="3" key="1">
    <citation type="submission" date="2022-01" db="EMBL/GenBank/DDBJ databases">
        <title>Comparative genomics reveals a dynamic genome evolution in the ectomycorrhizal milk-cap (Lactarius) mushrooms.</title>
        <authorList>
            <consortium name="DOE Joint Genome Institute"/>
            <person name="Lebreton A."/>
            <person name="Tang N."/>
            <person name="Kuo A."/>
            <person name="LaButti K."/>
            <person name="Drula E."/>
            <person name="Barry K."/>
            <person name="Clum A."/>
            <person name="Lipzen A."/>
            <person name="Mousain D."/>
            <person name="Ng V."/>
            <person name="Wang R."/>
            <person name="Wang X."/>
            <person name="Dai Y."/>
            <person name="Henrissat B."/>
            <person name="Grigoriev I.V."/>
            <person name="Guerin-Laguette A."/>
            <person name="Yu F."/>
            <person name="Martin F.M."/>
        </authorList>
    </citation>
    <scope>NUCLEOTIDE SEQUENCE</scope>
    <source>
        <strain evidence="3">QP</strain>
    </source>
</reference>